<evidence type="ECO:0000313" key="2">
    <source>
        <dbReference type="Proteomes" id="UP000789901"/>
    </source>
</evidence>
<keyword evidence="2" id="KW-1185">Reference proteome</keyword>
<comment type="caution">
    <text evidence="1">The sequence shown here is derived from an EMBL/GenBank/DDBJ whole genome shotgun (WGS) entry which is preliminary data.</text>
</comment>
<accession>A0ABN7VDX5</accession>
<gene>
    <name evidence="1" type="ORF">GMARGA_LOCUS16820</name>
</gene>
<sequence>MFEEAGFDIYTSHELFEIRRPQRTKVEKAAEGNPLQTNAFVQELSANLELVLNKNIK</sequence>
<protein>
    <submittedName>
        <fullName evidence="1">5237_t:CDS:1</fullName>
    </submittedName>
</protein>
<evidence type="ECO:0000313" key="1">
    <source>
        <dbReference type="EMBL" id="CAG8755117.1"/>
    </source>
</evidence>
<dbReference type="EMBL" id="CAJVQB010012389">
    <property type="protein sequence ID" value="CAG8755117.1"/>
    <property type="molecule type" value="Genomic_DNA"/>
</dbReference>
<proteinExistence type="predicted"/>
<name>A0ABN7VDX5_GIGMA</name>
<organism evidence="1 2">
    <name type="scientific">Gigaspora margarita</name>
    <dbReference type="NCBI Taxonomy" id="4874"/>
    <lineage>
        <taxon>Eukaryota</taxon>
        <taxon>Fungi</taxon>
        <taxon>Fungi incertae sedis</taxon>
        <taxon>Mucoromycota</taxon>
        <taxon>Glomeromycotina</taxon>
        <taxon>Glomeromycetes</taxon>
        <taxon>Diversisporales</taxon>
        <taxon>Gigasporaceae</taxon>
        <taxon>Gigaspora</taxon>
    </lineage>
</organism>
<reference evidence="1 2" key="1">
    <citation type="submission" date="2021-06" db="EMBL/GenBank/DDBJ databases">
        <authorList>
            <person name="Kallberg Y."/>
            <person name="Tangrot J."/>
            <person name="Rosling A."/>
        </authorList>
    </citation>
    <scope>NUCLEOTIDE SEQUENCE [LARGE SCALE GENOMIC DNA]</scope>
    <source>
        <strain evidence="1 2">120-4 pot B 10/14</strain>
    </source>
</reference>
<dbReference type="Proteomes" id="UP000789901">
    <property type="component" value="Unassembled WGS sequence"/>
</dbReference>